<evidence type="ECO:0000256" key="8">
    <source>
        <dbReference type="ARBA" id="ARBA00023136"/>
    </source>
</evidence>
<keyword evidence="7" id="KW-0406">Ion transport</keyword>
<dbReference type="PANTHER" id="PTHR43298:SF2">
    <property type="entry name" value="FMN_FAD EXPORTER YEEO-RELATED"/>
    <property type="match status" value="1"/>
</dbReference>
<dbReference type="GO" id="GO:0015297">
    <property type="term" value="F:antiporter activity"/>
    <property type="evidence" value="ECO:0007669"/>
    <property type="project" value="UniProtKB-KW"/>
</dbReference>
<dbReference type="InterPro" id="IPR050222">
    <property type="entry name" value="MATE_MdtK"/>
</dbReference>
<keyword evidence="8 10" id="KW-0472">Membrane</keyword>
<feature type="transmembrane region" description="Helical" evidence="10">
    <location>
        <begin position="62"/>
        <end position="84"/>
    </location>
</feature>
<organism evidence="11 12">
    <name type="scientific">Rubripirellula obstinata</name>
    <dbReference type="NCBI Taxonomy" id="406547"/>
    <lineage>
        <taxon>Bacteria</taxon>
        <taxon>Pseudomonadati</taxon>
        <taxon>Planctomycetota</taxon>
        <taxon>Planctomycetia</taxon>
        <taxon>Pirellulales</taxon>
        <taxon>Pirellulaceae</taxon>
        <taxon>Rubripirellula</taxon>
    </lineage>
</organism>
<feature type="transmembrane region" description="Helical" evidence="10">
    <location>
        <begin position="322"/>
        <end position="350"/>
    </location>
</feature>
<feature type="transmembrane region" description="Helical" evidence="10">
    <location>
        <begin position="96"/>
        <end position="117"/>
    </location>
</feature>
<dbReference type="Proteomes" id="UP000322699">
    <property type="component" value="Unassembled WGS sequence"/>
</dbReference>
<dbReference type="NCBIfam" id="TIGR00797">
    <property type="entry name" value="matE"/>
    <property type="match status" value="1"/>
</dbReference>
<sequence length="469" mass="50877">MSTETKQGQQVSFAAAIAEVWRIALPLMISTGTFSLVLFADRTLLLKYDGASMSAAMTGGNLFWVLVCLPMGIVSMTGAIVSQYIGAGKPERVGRFLWQSVWISLSFTPFFIALAYFAPWIFRATGQPESLIDLNSIYFRILMIGAVGQVLETALSGFFSGTERTGTVMWVSIVSGLINLLADYLLIFGMLGLPEMGIKGAAIASVISFWFKVVVYGWLLTRPRFEAVYQFSSGRAWDRGMLVKLIFFGFPTGLMYLNEAGAFTVMVLRIGTLGDVPLRATTMAINFNMIAFIPLIGVSIAASVLVGRHLTETGPNRAAKSVAAAMAIGLVYSSLWMIAFLTIGDVMMSLYEFNSDGEDSARAIELSRGLLGFVAIYVVLDATQLILAGALRGAGDTWFVLFGGITASAIALSIGFAFEPSVANIGSGTSYNAGLNWWWTVLALWVCLLAVLMALRFATGQWRKMRMVD</sequence>
<evidence type="ECO:0000256" key="1">
    <source>
        <dbReference type="ARBA" id="ARBA00004651"/>
    </source>
</evidence>
<feature type="transmembrane region" description="Helical" evidence="10">
    <location>
        <begin position="242"/>
        <end position="267"/>
    </location>
</feature>
<dbReference type="GO" id="GO:0042910">
    <property type="term" value="F:xenobiotic transmembrane transporter activity"/>
    <property type="evidence" value="ECO:0007669"/>
    <property type="project" value="InterPro"/>
</dbReference>
<evidence type="ECO:0000256" key="9">
    <source>
        <dbReference type="ARBA" id="ARBA00031636"/>
    </source>
</evidence>
<keyword evidence="5 10" id="KW-0812">Transmembrane</keyword>
<name>A0A5B1CPJ6_9BACT</name>
<dbReference type="CDD" id="cd13133">
    <property type="entry name" value="MATE_like_7"/>
    <property type="match status" value="1"/>
</dbReference>
<comment type="caution">
    <text evidence="11">The sequence shown here is derived from an EMBL/GenBank/DDBJ whole genome shotgun (WGS) entry which is preliminary data.</text>
</comment>
<feature type="transmembrane region" description="Helical" evidence="10">
    <location>
        <begin position="287"/>
        <end position="310"/>
    </location>
</feature>
<dbReference type="RefSeq" id="WP_235033418.1">
    <property type="nucleotide sequence ID" value="NZ_LWSK01000010.1"/>
</dbReference>
<feature type="transmembrane region" description="Helical" evidence="10">
    <location>
        <begin position="137"/>
        <end position="155"/>
    </location>
</feature>
<proteinExistence type="predicted"/>
<feature type="transmembrane region" description="Helical" evidence="10">
    <location>
        <begin position="438"/>
        <end position="458"/>
    </location>
</feature>
<dbReference type="InterPro" id="IPR048279">
    <property type="entry name" value="MdtK-like"/>
</dbReference>
<feature type="transmembrane region" description="Helical" evidence="10">
    <location>
        <begin position="167"/>
        <end position="188"/>
    </location>
</feature>
<dbReference type="AlphaFoldDB" id="A0A5B1CPJ6"/>
<evidence type="ECO:0000256" key="4">
    <source>
        <dbReference type="ARBA" id="ARBA00022475"/>
    </source>
</evidence>
<evidence type="ECO:0000256" key="10">
    <source>
        <dbReference type="SAM" id="Phobius"/>
    </source>
</evidence>
<comment type="subcellular location">
    <subcellularLocation>
        <location evidence="1">Cell membrane</location>
        <topology evidence="1">Multi-pass membrane protein</topology>
    </subcellularLocation>
</comment>
<keyword evidence="4" id="KW-1003">Cell membrane</keyword>
<feature type="transmembrane region" description="Helical" evidence="10">
    <location>
        <begin position="200"/>
        <end position="221"/>
    </location>
</feature>
<keyword evidence="12" id="KW-1185">Reference proteome</keyword>
<feature type="transmembrane region" description="Helical" evidence="10">
    <location>
        <begin position="370"/>
        <end position="391"/>
    </location>
</feature>
<dbReference type="InterPro" id="IPR002528">
    <property type="entry name" value="MATE_fam"/>
</dbReference>
<evidence type="ECO:0000256" key="2">
    <source>
        <dbReference type="ARBA" id="ARBA00022448"/>
    </source>
</evidence>
<dbReference type="PANTHER" id="PTHR43298">
    <property type="entry name" value="MULTIDRUG RESISTANCE PROTEIN NORM-RELATED"/>
    <property type="match status" value="1"/>
</dbReference>
<evidence type="ECO:0000313" key="11">
    <source>
        <dbReference type="EMBL" id="KAA1261779.1"/>
    </source>
</evidence>
<dbReference type="PIRSF" id="PIRSF006603">
    <property type="entry name" value="DinF"/>
    <property type="match status" value="1"/>
</dbReference>
<dbReference type="GO" id="GO:0005886">
    <property type="term" value="C:plasma membrane"/>
    <property type="evidence" value="ECO:0007669"/>
    <property type="project" value="UniProtKB-SubCell"/>
</dbReference>
<dbReference type="EMBL" id="VRLW01000001">
    <property type="protein sequence ID" value="KAA1261779.1"/>
    <property type="molecule type" value="Genomic_DNA"/>
</dbReference>
<feature type="transmembrane region" description="Helical" evidence="10">
    <location>
        <begin position="398"/>
        <end position="418"/>
    </location>
</feature>
<evidence type="ECO:0000256" key="6">
    <source>
        <dbReference type="ARBA" id="ARBA00022989"/>
    </source>
</evidence>
<dbReference type="Pfam" id="PF01554">
    <property type="entry name" value="MatE"/>
    <property type="match status" value="2"/>
</dbReference>
<evidence type="ECO:0000256" key="5">
    <source>
        <dbReference type="ARBA" id="ARBA00022692"/>
    </source>
</evidence>
<accession>A0A5B1CPJ6</accession>
<dbReference type="GO" id="GO:0006811">
    <property type="term" value="P:monoatomic ion transport"/>
    <property type="evidence" value="ECO:0007669"/>
    <property type="project" value="UniProtKB-KW"/>
</dbReference>
<feature type="transmembrane region" description="Helical" evidence="10">
    <location>
        <begin position="20"/>
        <end position="40"/>
    </location>
</feature>
<protein>
    <recommendedName>
        <fullName evidence="9">Multidrug-efflux transporter</fullName>
    </recommendedName>
</protein>
<evidence type="ECO:0000313" key="12">
    <source>
        <dbReference type="Proteomes" id="UP000322699"/>
    </source>
</evidence>
<keyword evidence="3" id="KW-0050">Antiport</keyword>
<reference evidence="11 12" key="1">
    <citation type="submission" date="2019-08" db="EMBL/GenBank/DDBJ databases">
        <title>Deep-cultivation of Planctomycetes and their phenomic and genomic characterization uncovers novel biology.</title>
        <authorList>
            <person name="Wiegand S."/>
            <person name="Jogler M."/>
            <person name="Boedeker C."/>
            <person name="Pinto D."/>
            <person name="Vollmers J."/>
            <person name="Rivas-Marin E."/>
            <person name="Kohn T."/>
            <person name="Peeters S.H."/>
            <person name="Heuer A."/>
            <person name="Rast P."/>
            <person name="Oberbeckmann S."/>
            <person name="Bunk B."/>
            <person name="Jeske O."/>
            <person name="Meyerdierks A."/>
            <person name="Storesund J.E."/>
            <person name="Kallscheuer N."/>
            <person name="Luecker S."/>
            <person name="Lage O.M."/>
            <person name="Pohl T."/>
            <person name="Merkel B.J."/>
            <person name="Hornburger P."/>
            <person name="Mueller R.-W."/>
            <person name="Bruemmer F."/>
            <person name="Labrenz M."/>
            <person name="Spormann A.M."/>
            <person name="Op Den Camp H."/>
            <person name="Overmann J."/>
            <person name="Amann R."/>
            <person name="Jetten M.S.M."/>
            <person name="Mascher T."/>
            <person name="Medema M.H."/>
            <person name="Devos D.P."/>
            <person name="Kaster A.-K."/>
            <person name="Ovreas L."/>
            <person name="Rohde M."/>
            <person name="Galperin M.Y."/>
            <person name="Jogler C."/>
        </authorList>
    </citation>
    <scope>NUCLEOTIDE SEQUENCE [LARGE SCALE GENOMIC DNA]</scope>
    <source>
        <strain evidence="11 12">LF1</strain>
    </source>
</reference>
<gene>
    <name evidence="11" type="primary">norM</name>
    <name evidence="11" type="ORF">LF1_43390</name>
</gene>
<keyword evidence="2" id="KW-0813">Transport</keyword>
<evidence type="ECO:0000256" key="3">
    <source>
        <dbReference type="ARBA" id="ARBA00022449"/>
    </source>
</evidence>
<keyword evidence="6 10" id="KW-1133">Transmembrane helix</keyword>
<evidence type="ECO:0000256" key="7">
    <source>
        <dbReference type="ARBA" id="ARBA00023065"/>
    </source>
</evidence>